<keyword evidence="4" id="KW-1185">Reference proteome</keyword>
<dbReference type="PANTHER" id="PTHR13696">
    <property type="entry name" value="P-LOOP CONTAINING NUCLEOSIDE TRIPHOSPHATE HYDROLASE"/>
    <property type="match status" value="1"/>
</dbReference>
<dbReference type="CDD" id="cd02042">
    <property type="entry name" value="ParAB_family"/>
    <property type="match status" value="1"/>
</dbReference>
<protein>
    <submittedName>
        <fullName evidence="3">Plasmid partitioning protein RepA</fullName>
    </submittedName>
</protein>
<name>A0AAW4FGW5_9HYPH</name>
<dbReference type="Pfam" id="PF13614">
    <property type="entry name" value="AAA_31"/>
    <property type="match status" value="1"/>
</dbReference>
<gene>
    <name evidence="3" type="primary">repA</name>
    <name evidence="3" type="ORF">GFB56_11040</name>
</gene>
<feature type="region of interest" description="Disordered" evidence="1">
    <location>
        <begin position="1"/>
        <end position="20"/>
    </location>
</feature>
<sequence length="417" mass="45395">MTVTQTRSGTDPSHARQPADEAIAADARALSEQLKAMRERLFPPTAMKTLRSFTSGEAAKLIGVSDGYLRQLSLAGEGPQPDTGTGGRRSYSLSDINALRRHLAEQALAKGNAAKARSYLKWRDRERGEHLQVISVTNFKGGSGKTTSSVHIAQYLAMTGHRVLAVDLDPQASLSALFGYQPELDLTGNDTLYGAIRYDAEARPLKDIIRPTYFDGLDLVPGNLELQEFEHTTPQALSARHSGSDAGPLFFARVQSALASVADDYDVVVIDCPPQLGYLTLSALCASTSVLVTVHPQMLDVASMNQFLYMTSDLLSVVREAGGELNFDFLRYLVTRFEPNDGPQAQIVGFMRSLFGDRVLTSAMVKSTAVSDAGLTKQTLYEVGRENFTRATYDRAIESLNSVNGEIEALIHAAWGR</sequence>
<comment type="caution">
    <text evidence="3">The sequence shown here is derived from an EMBL/GenBank/DDBJ whole genome shotgun (WGS) entry which is preliminary data.</text>
</comment>
<evidence type="ECO:0000256" key="1">
    <source>
        <dbReference type="SAM" id="MobiDB-lite"/>
    </source>
</evidence>
<dbReference type="PANTHER" id="PTHR13696:SF52">
    <property type="entry name" value="PARA FAMILY PROTEIN CT_582"/>
    <property type="match status" value="1"/>
</dbReference>
<reference evidence="3 4" key="1">
    <citation type="submission" date="2020-01" db="EMBL/GenBank/DDBJ databases">
        <title>Draft genome assembly of Ensifer adhaerens T173.</title>
        <authorList>
            <person name="Craig J.E."/>
            <person name="Stinchcombe J.R."/>
        </authorList>
    </citation>
    <scope>NUCLEOTIDE SEQUENCE [LARGE SCALE GENOMIC DNA]</scope>
    <source>
        <strain evidence="3 4">T173</strain>
    </source>
</reference>
<dbReference type="InterPro" id="IPR050678">
    <property type="entry name" value="DNA_Partitioning_ATPase"/>
</dbReference>
<dbReference type="AlphaFoldDB" id="A0AAW4FGW5"/>
<feature type="compositionally biased region" description="Polar residues" evidence="1">
    <location>
        <begin position="1"/>
        <end position="11"/>
    </location>
</feature>
<accession>A0AAW4FGW5</accession>
<feature type="domain" description="AAA" evidence="2">
    <location>
        <begin position="132"/>
        <end position="311"/>
    </location>
</feature>
<dbReference type="InterPro" id="IPR027417">
    <property type="entry name" value="P-loop_NTPase"/>
</dbReference>
<evidence type="ECO:0000313" key="3">
    <source>
        <dbReference type="EMBL" id="MBM3091352.1"/>
    </source>
</evidence>
<proteinExistence type="predicted"/>
<dbReference type="NCBIfam" id="NF010443">
    <property type="entry name" value="PRK13869.1"/>
    <property type="match status" value="1"/>
</dbReference>
<dbReference type="NCBIfam" id="TIGR03453">
    <property type="entry name" value="partition_RepA"/>
    <property type="match status" value="1"/>
</dbReference>
<dbReference type="Gene3D" id="3.40.50.300">
    <property type="entry name" value="P-loop containing nucleotide triphosphate hydrolases"/>
    <property type="match status" value="1"/>
</dbReference>
<dbReference type="SUPFAM" id="SSF52540">
    <property type="entry name" value="P-loop containing nucleoside triphosphate hydrolases"/>
    <property type="match status" value="1"/>
</dbReference>
<dbReference type="InterPro" id="IPR025669">
    <property type="entry name" value="AAA_dom"/>
</dbReference>
<evidence type="ECO:0000313" key="4">
    <source>
        <dbReference type="Proteomes" id="UP000744980"/>
    </source>
</evidence>
<dbReference type="InterPro" id="IPR017818">
    <property type="entry name" value="Plasmid_partition_RepA"/>
</dbReference>
<dbReference type="EMBL" id="WXFA01000005">
    <property type="protein sequence ID" value="MBM3091352.1"/>
    <property type="molecule type" value="Genomic_DNA"/>
</dbReference>
<dbReference type="Proteomes" id="UP000744980">
    <property type="component" value="Unassembled WGS sequence"/>
</dbReference>
<organism evidence="3 4">
    <name type="scientific">Ensifer canadensis</name>
    <dbReference type="NCBI Taxonomy" id="555315"/>
    <lineage>
        <taxon>Bacteria</taxon>
        <taxon>Pseudomonadati</taxon>
        <taxon>Pseudomonadota</taxon>
        <taxon>Alphaproteobacteria</taxon>
        <taxon>Hyphomicrobiales</taxon>
        <taxon>Rhizobiaceae</taxon>
        <taxon>Sinorhizobium/Ensifer group</taxon>
        <taxon>Ensifer</taxon>
    </lineage>
</organism>
<evidence type="ECO:0000259" key="2">
    <source>
        <dbReference type="Pfam" id="PF13614"/>
    </source>
</evidence>